<evidence type="ECO:0000313" key="1">
    <source>
        <dbReference type="EMBL" id="TDX48425.1"/>
    </source>
</evidence>
<dbReference type="Proteomes" id="UP000295832">
    <property type="component" value="Unassembled WGS sequence"/>
</dbReference>
<organism evidence="1 2">
    <name type="scientific">Orenia marismortui</name>
    <dbReference type="NCBI Taxonomy" id="46469"/>
    <lineage>
        <taxon>Bacteria</taxon>
        <taxon>Bacillati</taxon>
        <taxon>Bacillota</taxon>
        <taxon>Clostridia</taxon>
        <taxon>Halanaerobiales</taxon>
        <taxon>Halobacteroidaceae</taxon>
        <taxon>Orenia</taxon>
    </lineage>
</organism>
<proteinExistence type="predicted"/>
<accession>A0A4R8GRH1</accession>
<dbReference type="STRING" id="926561.GCA_000379025_01441"/>
<keyword evidence="2" id="KW-1185">Reference proteome</keyword>
<dbReference type="EMBL" id="SOEG01000028">
    <property type="protein sequence ID" value="TDX48425.1"/>
    <property type="molecule type" value="Genomic_DNA"/>
</dbReference>
<gene>
    <name evidence="1" type="ORF">C7959_12833</name>
</gene>
<comment type="caution">
    <text evidence="1">The sequence shown here is derived from an EMBL/GenBank/DDBJ whole genome shotgun (WGS) entry which is preliminary data.</text>
</comment>
<dbReference type="RefSeq" id="WP_134118096.1">
    <property type="nucleotide sequence ID" value="NZ_SOEG01000028.1"/>
</dbReference>
<reference evidence="1 2" key="1">
    <citation type="submission" date="2019-03" db="EMBL/GenBank/DDBJ databases">
        <title>Subsurface microbial communities from deep shales in Ohio and West Virginia, USA.</title>
        <authorList>
            <person name="Wrighton K."/>
        </authorList>
    </citation>
    <scope>NUCLEOTIDE SEQUENCE [LARGE SCALE GENOMIC DNA]</scope>
    <source>
        <strain evidence="1 2">MSL 6dP</strain>
    </source>
</reference>
<sequence length="214" mass="24787">MSLVLGHIHHWLYNQIKVVEEREVEIINAFKEKYESSEIEEIIESIREEYGNLKGETPLEELIGDSHIHPWLEGAITTAQTREAAIVKALMEQYNDKELLVEVYRNNGAKLANTSLNELDSNDLRAAFELLKNTLVERMPCDRLSAVVRNEIDKIVWRHNGQLHTEFWKAADVSIELMHELYSVWIAAFVTAVNSDINHERKLLDGQYEDIFTL</sequence>
<name>A0A4R8GRH1_9FIRM</name>
<evidence type="ECO:0000313" key="2">
    <source>
        <dbReference type="Proteomes" id="UP000295832"/>
    </source>
</evidence>
<protein>
    <submittedName>
        <fullName evidence="1">Uncharacterized protein</fullName>
    </submittedName>
</protein>
<dbReference type="AlphaFoldDB" id="A0A4R8GRH1"/>